<dbReference type="InterPro" id="IPR055120">
    <property type="entry name" value="Chs-1/2_IV_N"/>
</dbReference>
<keyword evidence="4" id="KW-0328">Glycosyltransferase</keyword>
<evidence type="ECO:0000256" key="2">
    <source>
        <dbReference type="ARBA" id="ARBA00012543"/>
    </source>
</evidence>
<dbReference type="GO" id="GO:0004100">
    <property type="term" value="F:chitin synthase activity"/>
    <property type="evidence" value="ECO:0007669"/>
    <property type="project" value="UniProtKB-EC"/>
</dbReference>
<dbReference type="Pfam" id="PF03142">
    <property type="entry name" value="Chitin_synth_2"/>
    <property type="match status" value="1"/>
</dbReference>
<accession>A0AAV1M9P0</accession>
<evidence type="ECO:0000256" key="5">
    <source>
        <dbReference type="ARBA" id="ARBA00022679"/>
    </source>
</evidence>
<name>A0AAV1M9P0_9NEOP</name>
<feature type="transmembrane region" description="Helical" evidence="15">
    <location>
        <begin position="1331"/>
        <end position="1350"/>
    </location>
</feature>
<comment type="similarity">
    <text evidence="11">Belongs to the chitin synthase family. Class IV subfamily.</text>
</comment>
<dbReference type="InterPro" id="IPR029044">
    <property type="entry name" value="Nucleotide-diphossugar_trans"/>
</dbReference>
<comment type="subcellular location">
    <subcellularLocation>
        <location evidence="1">Cell membrane</location>
        <topology evidence="1">Multi-pass membrane protein</topology>
    </subcellularLocation>
</comment>
<keyword evidence="18" id="KW-1185">Reference proteome</keyword>
<dbReference type="GO" id="GO:0005886">
    <property type="term" value="C:plasma membrane"/>
    <property type="evidence" value="ECO:0007669"/>
    <property type="project" value="UniProtKB-SubCell"/>
</dbReference>
<feature type="transmembrane region" description="Helical" evidence="15">
    <location>
        <begin position="72"/>
        <end position="95"/>
    </location>
</feature>
<keyword evidence="5" id="KW-0808">Transferase</keyword>
<protein>
    <recommendedName>
        <fullName evidence="2">chitin synthase</fullName>
        <ecNumber evidence="2">2.4.1.16</ecNumber>
    </recommendedName>
</protein>
<evidence type="ECO:0000256" key="4">
    <source>
        <dbReference type="ARBA" id="ARBA00022676"/>
    </source>
</evidence>
<evidence type="ECO:0000256" key="15">
    <source>
        <dbReference type="SAM" id="Phobius"/>
    </source>
</evidence>
<evidence type="ECO:0000256" key="10">
    <source>
        <dbReference type="ARBA" id="ARBA00023180"/>
    </source>
</evidence>
<comment type="catalytic activity">
    <reaction evidence="12">
        <text>[(1-&gt;4)-N-acetyl-beta-D-glucosaminyl](n) + UDP-N-acetyl-alpha-D-glucosamine = [(1-&gt;4)-N-acetyl-beta-D-glucosaminyl](n+1) + UDP + H(+)</text>
        <dbReference type="Rhea" id="RHEA:16637"/>
        <dbReference type="Rhea" id="RHEA-COMP:9593"/>
        <dbReference type="Rhea" id="RHEA-COMP:9595"/>
        <dbReference type="ChEBI" id="CHEBI:15378"/>
        <dbReference type="ChEBI" id="CHEBI:17029"/>
        <dbReference type="ChEBI" id="CHEBI:57705"/>
        <dbReference type="ChEBI" id="CHEBI:58223"/>
        <dbReference type="EC" id="2.4.1.16"/>
    </reaction>
</comment>
<feature type="transmembrane region" description="Helical" evidence="15">
    <location>
        <begin position="304"/>
        <end position="322"/>
    </location>
</feature>
<feature type="domain" description="Chitin synthase chs-1/2 N-terminal putative transporter" evidence="16">
    <location>
        <begin position="61"/>
        <end position="319"/>
    </location>
</feature>
<keyword evidence="8 13" id="KW-0175">Coiled coil</keyword>
<dbReference type="Proteomes" id="UP001314205">
    <property type="component" value="Unassembled WGS sequence"/>
</dbReference>
<feature type="transmembrane region" description="Helical" evidence="15">
    <location>
        <begin position="194"/>
        <end position="215"/>
    </location>
</feature>
<feature type="transmembrane region" description="Helical" evidence="15">
    <location>
        <begin position="252"/>
        <end position="268"/>
    </location>
</feature>
<dbReference type="EC" id="2.4.1.16" evidence="2"/>
<comment type="caution">
    <text evidence="17">The sequence shown here is derived from an EMBL/GenBank/DDBJ whole genome shotgun (WGS) entry which is preliminary data.</text>
</comment>
<dbReference type="CDD" id="cd04190">
    <property type="entry name" value="Chitin_synth_C"/>
    <property type="match status" value="1"/>
</dbReference>
<keyword evidence="6 15" id="KW-0812">Transmembrane</keyword>
<feature type="region of interest" description="Disordered" evidence="14">
    <location>
        <begin position="1"/>
        <end position="24"/>
    </location>
</feature>
<evidence type="ECO:0000256" key="12">
    <source>
        <dbReference type="ARBA" id="ARBA00048014"/>
    </source>
</evidence>
<feature type="transmembrane region" description="Helical" evidence="15">
    <location>
        <begin position="227"/>
        <end position="246"/>
    </location>
</feature>
<dbReference type="PANTHER" id="PTHR22914">
    <property type="entry name" value="CHITIN SYNTHASE"/>
    <property type="match status" value="1"/>
</dbReference>
<keyword evidence="3" id="KW-1003">Cell membrane</keyword>
<feature type="transmembrane region" description="Helical" evidence="15">
    <location>
        <begin position="973"/>
        <end position="996"/>
    </location>
</feature>
<feature type="transmembrane region" description="Helical" evidence="15">
    <location>
        <begin position="406"/>
        <end position="426"/>
    </location>
</feature>
<keyword evidence="9 15" id="KW-0472">Membrane</keyword>
<feature type="transmembrane region" description="Helical" evidence="15">
    <location>
        <begin position="376"/>
        <end position="394"/>
    </location>
</feature>
<feature type="transmembrane region" description="Helical" evidence="15">
    <location>
        <begin position="1272"/>
        <end position="1291"/>
    </location>
</feature>
<dbReference type="PANTHER" id="PTHR22914:SF42">
    <property type="entry name" value="CHITIN SYNTHASE"/>
    <property type="match status" value="1"/>
</dbReference>
<evidence type="ECO:0000313" key="18">
    <source>
        <dbReference type="Proteomes" id="UP001314205"/>
    </source>
</evidence>
<evidence type="ECO:0000259" key="16">
    <source>
        <dbReference type="Pfam" id="PF23000"/>
    </source>
</evidence>
<evidence type="ECO:0000256" key="7">
    <source>
        <dbReference type="ARBA" id="ARBA00022989"/>
    </source>
</evidence>
<evidence type="ECO:0000256" key="9">
    <source>
        <dbReference type="ARBA" id="ARBA00023136"/>
    </source>
</evidence>
<evidence type="ECO:0000256" key="8">
    <source>
        <dbReference type="ARBA" id="ARBA00023054"/>
    </source>
</evidence>
<evidence type="ECO:0000256" key="14">
    <source>
        <dbReference type="SAM" id="MobiDB-lite"/>
    </source>
</evidence>
<proteinExistence type="inferred from homology"/>
<organism evidence="17 18">
    <name type="scientific">Parnassius mnemosyne</name>
    <name type="common">clouded apollo</name>
    <dbReference type="NCBI Taxonomy" id="213953"/>
    <lineage>
        <taxon>Eukaryota</taxon>
        <taxon>Metazoa</taxon>
        <taxon>Ecdysozoa</taxon>
        <taxon>Arthropoda</taxon>
        <taxon>Hexapoda</taxon>
        <taxon>Insecta</taxon>
        <taxon>Pterygota</taxon>
        <taxon>Neoptera</taxon>
        <taxon>Endopterygota</taxon>
        <taxon>Lepidoptera</taxon>
        <taxon>Glossata</taxon>
        <taxon>Ditrysia</taxon>
        <taxon>Papilionoidea</taxon>
        <taxon>Papilionidae</taxon>
        <taxon>Parnassiinae</taxon>
        <taxon>Parnassini</taxon>
        <taxon>Parnassius</taxon>
        <taxon>Driopa</taxon>
    </lineage>
</organism>
<feature type="coiled-coil region" evidence="13">
    <location>
        <begin position="1065"/>
        <end position="1095"/>
    </location>
</feature>
<dbReference type="SUPFAM" id="SSF53448">
    <property type="entry name" value="Nucleotide-diphospho-sugar transferases"/>
    <property type="match status" value="1"/>
</dbReference>
<dbReference type="FunFam" id="3.90.550.10:FF:000139">
    <property type="entry name" value="Chitin synthase 8"/>
    <property type="match status" value="1"/>
</dbReference>
<keyword evidence="10" id="KW-0325">Glycoprotein</keyword>
<dbReference type="GO" id="GO:0006031">
    <property type="term" value="P:chitin biosynthetic process"/>
    <property type="evidence" value="ECO:0007669"/>
    <property type="project" value="TreeGrafter"/>
</dbReference>
<dbReference type="Pfam" id="PF23000">
    <property type="entry name" value="ChitinSynthase_IV_N"/>
    <property type="match status" value="1"/>
</dbReference>
<gene>
    <name evidence="17" type="ORF">PARMNEM_LOCUS21486</name>
</gene>
<evidence type="ECO:0000256" key="13">
    <source>
        <dbReference type="SAM" id="Coils"/>
    </source>
</evidence>
<feature type="transmembrane region" description="Helical" evidence="15">
    <location>
        <begin position="923"/>
        <end position="943"/>
    </location>
</feature>
<evidence type="ECO:0000256" key="3">
    <source>
        <dbReference type="ARBA" id="ARBA00022475"/>
    </source>
</evidence>
<dbReference type="InterPro" id="IPR004835">
    <property type="entry name" value="Chitin_synth"/>
</dbReference>
<dbReference type="EMBL" id="CAVLGL010000148">
    <property type="protein sequence ID" value="CAK1603069.1"/>
    <property type="molecule type" value="Genomic_DNA"/>
</dbReference>
<feature type="transmembrane region" description="Helical" evidence="15">
    <location>
        <begin position="131"/>
        <end position="155"/>
    </location>
</feature>
<feature type="transmembrane region" description="Helical" evidence="15">
    <location>
        <begin position="949"/>
        <end position="966"/>
    </location>
</feature>
<reference evidence="17 18" key="1">
    <citation type="submission" date="2023-11" db="EMBL/GenBank/DDBJ databases">
        <authorList>
            <person name="Hedman E."/>
            <person name="Englund M."/>
            <person name="Stromberg M."/>
            <person name="Nyberg Akerstrom W."/>
            <person name="Nylinder S."/>
            <person name="Jareborg N."/>
            <person name="Kallberg Y."/>
            <person name="Kronander E."/>
        </authorList>
    </citation>
    <scope>NUCLEOTIDE SEQUENCE [LARGE SCALE GENOMIC DNA]</scope>
</reference>
<feature type="transmembrane region" description="Helical" evidence="15">
    <location>
        <begin position="1002"/>
        <end position="1023"/>
    </location>
</feature>
<feature type="transmembrane region" description="Helical" evidence="15">
    <location>
        <begin position="1388"/>
        <end position="1409"/>
    </location>
</feature>
<feature type="transmembrane region" description="Helical" evidence="15">
    <location>
        <begin position="1035"/>
        <end position="1054"/>
    </location>
</feature>
<evidence type="ECO:0000256" key="11">
    <source>
        <dbReference type="ARBA" id="ARBA00046329"/>
    </source>
</evidence>
<feature type="transmembrane region" description="Helical" evidence="15">
    <location>
        <begin position="167"/>
        <end position="188"/>
    </location>
</feature>
<evidence type="ECO:0000256" key="6">
    <source>
        <dbReference type="ARBA" id="ARBA00022692"/>
    </source>
</evidence>
<evidence type="ECO:0000256" key="1">
    <source>
        <dbReference type="ARBA" id="ARBA00004651"/>
    </source>
</evidence>
<sequence length="1625" mass="185949">MATSGGKARREETSDNSDDELTPLANEIYGGSQRTVQETKGWDVFREFPPKQDSISMETQKWLEFTVRMLKVLAYFVTFVVVLGSGVIAKGTVLFMTSQLKKDRRIAYCNRNLGRDKQFIVSLPDEERVAWMWAVFAAFAVPEIGTFIRSIRICFFKSSKRPTPVQFVVVFLAESLQTIGLGILFFIILPELDVVKGAMLTNCLCVIPAILGLLSRNSRDSKRFMKVIVDMVAIVAQVTGFIVWPISENKPVLWLIPISSLCISLGWWENYVTRQSPIGIIKSLARLKEELNASRYYTYRFMSIWKILLFLVCILFCIWMDGDEPVMFFKLFNAGFGPHNIVVEEIQIQLGGTVIPDLVNATLTGDSVEVAAVYKSAYYVMLIQIFAAYFCYIFGKFACKILIQGFSYAFPINLIIPLVVNFLIAACGLRNGDNCFFHGTVPDYLFFESPPVFSLSDFISRQMAWAWLLWLLSQTWITIHIWTPKAERLASTEKLFVLPMYNGLLIDQSMALNRKRDDHKDVKTEDLAEIEKEKGDEYYETISVHTDNTGSSPRTIKSSDQITRIYACATMWHETKDEMMEFLKSILRLDEDQCARRVAQKYLRVVDPDYYEFETHIFLDDAFEISDHSDDDSQVNRFVKLLVDTIDEAASNVHQTIIRIRPPKKYPAPYGGRLTWVLPGKTKMICHLKDKAKIRHRKRWSQVMYMYYLLGHRLIELPISVDRKEVMAENTFLLTLDGDIDFQPHAVRLLIDLMKKNKNLGAACGRIHPVGSGPMVWYQLFEYAIGHWLQKATEHMIGCVLCSPGCFSLFRGKALMDDNVMKKYTLRSDEARHYVQYDQGEDRWLCTLLLQRGYRVEYSAASDAYTHCPEGFSEFYNQRRRWVPSTIANIMDLLVDYKHTIKINDNISSPYIAYQMMLMGGTILGPGTIFLMLVGAFVAAFRIDNWTSFEYNLYPIMLFMIVCFTMKSEIQLMVAQILSTAYAMIMMAVIVGTALQLGEDGIGSPSAIFLISLSSSFFIAACLHPQEFWCIVPGIIYLLSIPSMYLLLILYSIINLNVVSWGTREVQVKKTKKEIEQEKKEAEEAKKKVKQKSLLGFLQSVNNNEEEGSIEFSFAGLFKCLLCTHPKGSEEKVQMLHIASTLEKLEKKLDIIERTVDPHGLNRGRKLSIGHRGSTAGDHQLDALAEGPEEDNDLASDADTMSTAPRERRDDLINPYWIEDPELKKGEVDFLSQSETQFWKDLIDKYLYPIDANKEEQARISRDLKELRDSSVFSFFMCNALFVLIVFLLQLNKDNLHFKWPLGVKTNITYDEVSQEARIARDLIELRNKSVFAFVMFNALFILIVFLLQLNKDQLHVIWPLGVKTNITYIEDTGEVLISKEYLQLEPIGLVFVFFFALILVIQFTAMLFHRFGTISHILASTELNWFCNKKANLSQDALLDKNAIAIVKDLQKLNGLDDDYENDSGSGPQNVGRRKTIHNLEKARQKKRNIGTLDVAFKKRFFNMNANEGPGTPVLNRKMTLRRETLKALETRRNSVMAERRKSQMQTLGANNEYGVTGMLNNNHGVVPRHRTSTANISVKDVFAEPNGGHINRGYEKTLDDEDDVNSIRLQPRQNQVTFQGRFQ</sequence>
<keyword evidence="7 15" id="KW-1133">Transmembrane helix</keyword>
<evidence type="ECO:0000313" key="17">
    <source>
        <dbReference type="EMBL" id="CAK1603069.1"/>
    </source>
</evidence>